<proteinExistence type="inferred from homology"/>
<keyword evidence="4" id="KW-0963">Cytoplasm</keyword>
<dbReference type="Proteomes" id="UP001276659">
    <property type="component" value="Unassembled WGS sequence"/>
</dbReference>
<evidence type="ECO:0000256" key="3">
    <source>
        <dbReference type="ARBA" id="ARBA00010231"/>
    </source>
</evidence>
<keyword evidence="6" id="KW-0597">Phosphoprotein</keyword>
<dbReference type="PANTHER" id="PTHR45745">
    <property type="entry name" value="PHOSPHOMANNOMUTASE 45A"/>
    <property type="match status" value="1"/>
</dbReference>
<dbReference type="PRINTS" id="PR00509">
    <property type="entry name" value="PGMPMM"/>
</dbReference>
<dbReference type="Gene3D" id="3.30.310.50">
    <property type="entry name" value="Alpha-D-phosphohexomutase, C-terminal domain"/>
    <property type="match status" value="1"/>
</dbReference>
<feature type="domain" description="Alpha-D-phosphohexomutase C-terminal" evidence="12">
    <location>
        <begin position="519"/>
        <end position="551"/>
    </location>
</feature>
<dbReference type="PANTHER" id="PTHR45745:SF1">
    <property type="entry name" value="PHOSPHOGLUCOMUTASE 2B-RELATED"/>
    <property type="match status" value="1"/>
</dbReference>
<dbReference type="Pfam" id="PF00408">
    <property type="entry name" value="PGM_PMM_IV"/>
    <property type="match status" value="1"/>
</dbReference>
<dbReference type="InterPro" id="IPR005846">
    <property type="entry name" value="A-D-PHexomutase_a/b/a-III"/>
</dbReference>
<evidence type="ECO:0008006" key="18">
    <source>
        <dbReference type="Google" id="ProtNLM"/>
    </source>
</evidence>
<comment type="subcellular location">
    <subcellularLocation>
        <location evidence="2">Cytoplasm</location>
    </subcellularLocation>
</comment>
<dbReference type="Gene3D" id="3.40.120.10">
    <property type="entry name" value="Alpha-D-Glucose-1,6-Bisphosphate, subunit A, domain 3"/>
    <property type="match status" value="3"/>
</dbReference>
<dbReference type="SUPFAM" id="SSF53738">
    <property type="entry name" value="Phosphoglucomutase, first 3 domains"/>
    <property type="match status" value="3"/>
</dbReference>
<comment type="cofactor">
    <cofactor evidence="1">
        <name>Mg(2+)</name>
        <dbReference type="ChEBI" id="CHEBI:18420"/>
    </cofactor>
</comment>
<keyword evidence="10" id="KW-0119">Carbohydrate metabolism</keyword>
<evidence type="ECO:0000256" key="4">
    <source>
        <dbReference type="ARBA" id="ARBA00022490"/>
    </source>
</evidence>
<reference evidence="16" key="1">
    <citation type="submission" date="2022-11" db="EMBL/GenBank/DDBJ databases">
        <title>Chromosomal genome sequence assembly and mating type (MAT) locus characterization of the leprose asexual lichenized fungus Lepraria neglecta (Nyl.) Erichsen.</title>
        <authorList>
            <person name="Allen J.L."/>
            <person name="Pfeffer B."/>
        </authorList>
    </citation>
    <scope>NUCLEOTIDE SEQUENCE</scope>
    <source>
        <strain evidence="16">Allen 5258</strain>
    </source>
</reference>
<dbReference type="EMBL" id="JASNWA010000007">
    <property type="protein sequence ID" value="KAK3173411.1"/>
    <property type="molecule type" value="Genomic_DNA"/>
</dbReference>
<dbReference type="CDD" id="cd05799">
    <property type="entry name" value="PGM2"/>
    <property type="match status" value="1"/>
</dbReference>
<dbReference type="GO" id="GO:0006006">
    <property type="term" value="P:glucose metabolic process"/>
    <property type="evidence" value="ECO:0007669"/>
    <property type="project" value="UniProtKB-KW"/>
</dbReference>
<dbReference type="GO" id="GO:0006166">
    <property type="term" value="P:purine ribonucleoside salvage"/>
    <property type="evidence" value="ECO:0007669"/>
    <property type="project" value="TreeGrafter"/>
</dbReference>
<dbReference type="InterPro" id="IPR036900">
    <property type="entry name" value="A-D-PHexomutase_C_sf"/>
</dbReference>
<dbReference type="GO" id="GO:0005634">
    <property type="term" value="C:nucleus"/>
    <property type="evidence" value="ECO:0007669"/>
    <property type="project" value="TreeGrafter"/>
</dbReference>
<gene>
    <name evidence="16" type="ORF">OEA41_006740</name>
</gene>
<sequence length="585" mass="64886">MTKVEDLAREWLRLDRDEETSSEIRELLEQQHFTELEARFSTRLAFGTAGLRAQMGAGYSRINSLTIIQTSQGLAAYLLKEGIASRGIVIGYDARHNSKKFAELAAAAFIAKAIPVWWYEDLVHTPMVPFGVKELGAAAGIMITASHNPAQDNGYKVYGSNGCQINTPVDAYIAAAIIENLEPVTWDAEKGTSSGKHILNPMKDKYFERLCKFAGPCGPHHPRFVYTPMHGVGNVFMNEVMELLGTTQFMTVVGEQAQPDPNFPTVKYPNPEEVGALDLAKTTADREGTSLVLANDPDADRFAVAEKVNGQWKQLTGDQVGVLFAQFNGKSQARHTSQRLLTTAVSSQMLSVMAEIDYTVEETLTGFKWLGNRALTLEQEGKYIPFAYEEALGYMFPHVVHDKDGIAAAVLFLRACADWGSPWARLQRLYQRFGYFETMNTYWRSPDLTTTAEVFKMVRALGKPFPTHVAGRKVLRWRDLTTAYDSSTVDNQPELPSSSSSQMITCWLEGASSHSSSSLQDNGVRFTVRASGTEPKIKIYLECQSRSEEAATNGAAEALSRISREWFGFPGLAIEQKYEHLAIPA</sequence>
<evidence type="ECO:0000256" key="7">
    <source>
        <dbReference type="ARBA" id="ARBA00022723"/>
    </source>
</evidence>
<keyword evidence="9" id="KW-0413">Isomerase</keyword>
<keyword evidence="7 11" id="KW-0479">Metal-binding</keyword>
<evidence type="ECO:0000259" key="15">
    <source>
        <dbReference type="Pfam" id="PF02880"/>
    </source>
</evidence>
<keyword evidence="5" id="KW-0313">Glucose metabolism</keyword>
<evidence type="ECO:0000256" key="10">
    <source>
        <dbReference type="ARBA" id="ARBA00023277"/>
    </source>
</evidence>
<dbReference type="SUPFAM" id="SSF55957">
    <property type="entry name" value="Phosphoglucomutase, C-terminal domain"/>
    <property type="match status" value="1"/>
</dbReference>
<evidence type="ECO:0000259" key="13">
    <source>
        <dbReference type="Pfam" id="PF02878"/>
    </source>
</evidence>
<dbReference type="InterPro" id="IPR016066">
    <property type="entry name" value="A-D-PHexomutase_CS"/>
</dbReference>
<feature type="domain" description="Alpha-D-phosphohexomutase alpha/beta/alpha" evidence="15">
    <location>
        <begin position="316"/>
        <end position="432"/>
    </location>
</feature>
<evidence type="ECO:0000259" key="14">
    <source>
        <dbReference type="Pfam" id="PF02879"/>
    </source>
</evidence>
<evidence type="ECO:0000256" key="1">
    <source>
        <dbReference type="ARBA" id="ARBA00001946"/>
    </source>
</evidence>
<protein>
    <recommendedName>
        <fullName evidence="18">Phosphoglucomutase</fullName>
    </recommendedName>
</protein>
<evidence type="ECO:0000256" key="8">
    <source>
        <dbReference type="ARBA" id="ARBA00022842"/>
    </source>
</evidence>
<dbReference type="InterPro" id="IPR005843">
    <property type="entry name" value="A-D-PHexomutase_C"/>
</dbReference>
<comment type="similarity">
    <text evidence="3 11">Belongs to the phosphohexose mutase family.</text>
</comment>
<dbReference type="PROSITE" id="PS00710">
    <property type="entry name" value="PGM_PMM"/>
    <property type="match status" value="1"/>
</dbReference>
<dbReference type="InterPro" id="IPR005844">
    <property type="entry name" value="A-D-PHexomutase_a/b/a-I"/>
</dbReference>
<dbReference type="GO" id="GO:0005737">
    <property type="term" value="C:cytoplasm"/>
    <property type="evidence" value="ECO:0007669"/>
    <property type="project" value="UniProtKB-SubCell"/>
</dbReference>
<feature type="domain" description="Alpha-D-phosphohexomutase alpha/beta/alpha" evidence="13">
    <location>
        <begin position="44"/>
        <end position="179"/>
    </location>
</feature>
<evidence type="ECO:0000256" key="5">
    <source>
        <dbReference type="ARBA" id="ARBA00022526"/>
    </source>
</evidence>
<dbReference type="AlphaFoldDB" id="A0AAE0DKV7"/>
<evidence type="ECO:0000256" key="11">
    <source>
        <dbReference type="RuleBase" id="RU004326"/>
    </source>
</evidence>
<keyword evidence="17" id="KW-1185">Reference proteome</keyword>
<keyword evidence="8 11" id="KW-0460">Magnesium</keyword>
<evidence type="ECO:0000256" key="6">
    <source>
        <dbReference type="ARBA" id="ARBA00022553"/>
    </source>
</evidence>
<evidence type="ECO:0000259" key="12">
    <source>
        <dbReference type="Pfam" id="PF00408"/>
    </source>
</evidence>
<dbReference type="InterPro" id="IPR016055">
    <property type="entry name" value="A-D-PHexomutase_a/b/a-I/II/III"/>
</dbReference>
<evidence type="ECO:0000256" key="2">
    <source>
        <dbReference type="ARBA" id="ARBA00004496"/>
    </source>
</evidence>
<dbReference type="Pfam" id="PF02878">
    <property type="entry name" value="PGM_PMM_I"/>
    <property type="match status" value="1"/>
</dbReference>
<evidence type="ECO:0000313" key="16">
    <source>
        <dbReference type="EMBL" id="KAK3173411.1"/>
    </source>
</evidence>
<dbReference type="GO" id="GO:0008973">
    <property type="term" value="F:phosphopentomutase activity"/>
    <property type="evidence" value="ECO:0007669"/>
    <property type="project" value="TreeGrafter"/>
</dbReference>
<dbReference type="Pfam" id="PF02880">
    <property type="entry name" value="PGM_PMM_III"/>
    <property type="match status" value="1"/>
</dbReference>
<dbReference type="InterPro" id="IPR005841">
    <property type="entry name" value="Alpha-D-phosphohexomutase_SF"/>
</dbReference>
<comment type="caution">
    <text evidence="16">The sequence shown here is derived from an EMBL/GenBank/DDBJ whole genome shotgun (WGS) entry which is preliminary data.</text>
</comment>
<dbReference type="InterPro" id="IPR005845">
    <property type="entry name" value="A-D-PHexomutase_a/b/a-II"/>
</dbReference>
<accession>A0AAE0DKV7</accession>
<dbReference type="Pfam" id="PF02879">
    <property type="entry name" value="PGM_PMM_II"/>
    <property type="match status" value="1"/>
</dbReference>
<dbReference type="FunFam" id="3.40.120.10:FF:000035">
    <property type="entry name" value="Pgm3p"/>
    <property type="match status" value="1"/>
</dbReference>
<dbReference type="GO" id="GO:0000287">
    <property type="term" value="F:magnesium ion binding"/>
    <property type="evidence" value="ECO:0007669"/>
    <property type="project" value="InterPro"/>
</dbReference>
<feature type="domain" description="Alpha-D-phosphohexomutase alpha/beta/alpha" evidence="14">
    <location>
        <begin position="206"/>
        <end position="307"/>
    </location>
</feature>
<name>A0AAE0DKV7_9LECA</name>
<evidence type="ECO:0000256" key="9">
    <source>
        <dbReference type="ARBA" id="ARBA00023235"/>
    </source>
</evidence>
<organism evidence="16 17">
    <name type="scientific">Lepraria neglecta</name>
    <dbReference type="NCBI Taxonomy" id="209136"/>
    <lineage>
        <taxon>Eukaryota</taxon>
        <taxon>Fungi</taxon>
        <taxon>Dikarya</taxon>
        <taxon>Ascomycota</taxon>
        <taxon>Pezizomycotina</taxon>
        <taxon>Lecanoromycetes</taxon>
        <taxon>OSLEUM clade</taxon>
        <taxon>Lecanoromycetidae</taxon>
        <taxon>Lecanorales</taxon>
        <taxon>Lecanorineae</taxon>
        <taxon>Stereocaulaceae</taxon>
        <taxon>Lepraria</taxon>
    </lineage>
</organism>
<evidence type="ECO:0000313" key="17">
    <source>
        <dbReference type="Proteomes" id="UP001276659"/>
    </source>
</evidence>